<evidence type="ECO:0000256" key="2">
    <source>
        <dbReference type="ARBA" id="ARBA00023163"/>
    </source>
</evidence>
<keyword evidence="2" id="KW-0804">Transcription</keyword>
<keyword evidence="1" id="KW-0805">Transcription regulation</keyword>
<dbReference type="SMART" id="SM00346">
    <property type="entry name" value="HTH_ICLR"/>
    <property type="match status" value="1"/>
</dbReference>
<gene>
    <name evidence="4" type="ORF">RS82_02756</name>
</gene>
<comment type="caution">
    <text evidence="4">The sequence shown here is derived from an EMBL/GenBank/DDBJ whole genome shotgun (WGS) entry which is preliminary data.</text>
</comment>
<feature type="domain" description="HTH iclR-type" evidence="3">
    <location>
        <begin position="14"/>
        <end position="76"/>
    </location>
</feature>
<dbReference type="InterPro" id="IPR005471">
    <property type="entry name" value="Tscrpt_reg_IclR_N"/>
</dbReference>
<dbReference type="Pfam" id="PF09339">
    <property type="entry name" value="HTH_IclR"/>
    <property type="match status" value="1"/>
</dbReference>
<dbReference type="GO" id="GO:0045892">
    <property type="term" value="P:negative regulation of DNA-templated transcription"/>
    <property type="evidence" value="ECO:0007669"/>
    <property type="project" value="TreeGrafter"/>
</dbReference>
<dbReference type="PROSITE" id="PS51077">
    <property type="entry name" value="HTH_ICLR"/>
    <property type="match status" value="1"/>
</dbReference>
<name>A0A0M2HBF4_MICTR</name>
<organism evidence="4 5">
    <name type="scientific">Microbacterium trichothecenolyticum</name>
    <name type="common">Aureobacterium trichothecenolyticum</name>
    <dbReference type="NCBI Taxonomy" id="69370"/>
    <lineage>
        <taxon>Bacteria</taxon>
        <taxon>Bacillati</taxon>
        <taxon>Actinomycetota</taxon>
        <taxon>Actinomycetes</taxon>
        <taxon>Micrococcales</taxon>
        <taxon>Microbacteriaceae</taxon>
        <taxon>Microbacterium</taxon>
    </lineage>
</organism>
<proteinExistence type="predicted"/>
<dbReference type="AlphaFoldDB" id="A0A0M2HBF4"/>
<dbReference type="Gene3D" id="1.10.10.10">
    <property type="entry name" value="Winged helix-like DNA-binding domain superfamily/Winged helix DNA-binding domain"/>
    <property type="match status" value="1"/>
</dbReference>
<dbReference type="SUPFAM" id="SSF55781">
    <property type="entry name" value="GAF domain-like"/>
    <property type="match status" value="1"/>
</dbReference>
<dbReference type="InterPro" id="IPR036388">
    <property type="entry name" value="WH-like_DNA-bd_sf"/>
</dbReference>
<dbReference type="Proteomes" id="UP000034098">
    <property type="component" value="Unassembled WGS sequence"/>
</dbReference>
<keyword evidence="5" id="KW-1185">Reference proteome</keyword>
<dbReference type="SUPFAM" id="SSF46785">
    <property type="entry name" value="Winged helix' DNA-binding domain"/>
    <property type="match status" value="1"/>
</dbReference>
<dbReference type="InterPro" id="IPR029016">
    <property type="entry name" value="GAF-like_dom_sf"/>
</dbReference>
<accession>A0A0M2HBF4</accession>
<evidence type="ECO:0000313" key="4">
    <source>
        <dbReference type="EMBL" id="KJL41527.1"/>
    </source>
</evidence>
<dbReference type="PANTHER" id="PTHR30136">
    <property type="entry name" value="HELIX-TURN-HELIX TRANSCRIPTIONAL REGULATOR, ICLR FAMILY"/>
    <property type="match status" value="1"/>
</dbReference>
<dbReference type="RefSeq" id="WP_052676836.1">
    <property type="nucleotide sequence ID" value="NZ_JYJA01000037.1"/>
</dbReference>
<keyword evidence="4" id="KW-0238">DNA-binding</keyword>
<evidence type="ECO:0000313" key="5">
    <source>
        <dbReference type="Proteomes" id="UP000034098"/>
    </source>
</evidence>
<dbReference type="EMBL" id="JYJA01000037">
    <property type="protein sequence ID" value="KJL41527.1"/>
    <property type="molecule type" value="Genomic_DNA"/>
</dbReference>
<evidence type="ECO:0000259" key="3">
    <source>
        <dbReference type="PROSITE" id="PS51077"/>
    </source>
</evidence>
<dbReference type="InterPro" id="IPR050707">
    <property type="entry name" value="HTH_MetabolicPath_Reg"/>
</dbReference>
<dbReference type="GO" id="GO:0003700">
    <property type="term" value="F:DNA-binding transcription factor activity"/>
    <property type="evidence" value="ECO:0007669"/>
    <property type="project" value="TreeGrafter"/>
</dbReference>
<dbReference type="PATRIC" id="fig|69370.6.peg.2801"/>
<dbReference type="PANTHER" id="PTHR30136:SF35">
    <property type="entry name" value="HTH-TYPE TRANSCRIPTIONAL REGULATOR RV1719"/>
    <property type="match status" value="1"/>
</dbReference>
<sequence length="248" mass="26505">MNGAGLAGDTRLPEKGLGLALEILEQVARDDRGASAAEIARAVGAPRATVYRVVNSLVRDEYLVRRGDFSGFLLGTRVLELAAIVGARTRPEHAAVVARLRDDTGEAVHLFAFHRSGLMVLDEDESQPLSDRDALLADPTRSAIGHLWLVAHPDRRMPQAPNWRVAPPADDVRAIHEAYAVRGYTEQAALLTSDRGCLAVPIHDDAARPIGAVTLSTSISRLSVAARHVGALRDAARALAPLGSLSGW</sequence>
<dbReference type="InterPro" id="IPR036390">
    <property type="entry name" value="WH_DNA-bd_sf"/>
</dbReference>
<dbReference type="Gene3D" id="3.30.450.40">
    <property type="match status" value="1"/>
</dbReference>
<reference evidence="4 5" key="1">
    <citation type="submission" date="2015-02" db="EMBL/GenBank/DDBJ databases">
        <title>Draft genome sequences of ten Microbacterium spp. with emphasis on heavy metal contaminated environments.</title>
        <authorList>
            <person name="Corretto E."/>
        </authorList>
    </citation>
    <scope>NUCLEOTIDE SEQUENCE [LARGE SCALE GENOMIC DNA]</scope>
    <source>
        <strain evidence="4 5">DSM 8608</strain>
    </source>
</reference>
<dbReference type="GO" id="GO:0003677">
    <property type="term" value="F:DNA binding"/>
    <property type="evidence" value="ECO:0007669"/>
    <property type="project" value="UniProtKB-KW"/>
</dbReference>
<evidence type="ECO:0000256" key="1">
    <source>
        <dbReference type="ARBA" id="ARBA00023015"/>
    </source>
</evidence>
<protein>
    <submittedName>
        <fullName evidence="4">DNA-binding transcriptional activator MhpR</fullName>
    </submittedName>
</protein>